<name>A0A1D7TSA5_9LACO</name>
<reference evidence="6 7" key="1">
    <citation type="submission" date="2016-09" db="EMBL/GenBank/DDBJ databases">
        <title>Complete Genome Sequence of Lactobacillus salivarius Jin.</title>
        <authorList>
            <person name="Jin N."/>
            <person name="Li C."/>
            <person name="Wang M."/>
            <person name="Ren D."/>
            <person name="Di Y."/>
            <person name="Pan R."/>
            <person name="Du S."/>
            <person name="Lu H."/>
            <person name="Li X."/>
            <person name="Tian M."/>
        </authorList>
    </citation>
    <scope>NUCLEOTIDE SEQUENCE [LARGE SCALE GENOMIC DNA]</scope>
    <source>
        <strain evidence="6 7">CICC 23174</strain>
    </source>
</reference>
<keyword evidence="2" id="KW-0805">Transcription regulation</keyword>
<gene>
    <name evidence="6" type="ORF">BHF65_06335</name>
</gene>
<keyword evidence="4" id="KW-0804">Transcription</keyword>
<dbReference type="PROSITE" id="PS50931">
    <property type="entry name" value="HTH_LYSR"/>
    <property type="match status" value="1"/>
</dbReference>
<dbReference type="InterPro" id="IPR005119">
    <property type="entry name" value="LysR_subst-bd"/>
</dbReference>
<keyword evidence="3" id="KW-0238">DNA-binding</keyword>
<organism evidence="6 7">
    <name type="scientific">Ligilactobacillus salivarius</name>
    <dbReference type="NCBI Taxonomy" id="1624"/>
    <lineage>
        <taxon>Bacteria</taxon>
        <taxon>Bacillati</taxon>
        <taxon>Bacillota</taxon>
        <taxon>Bacilli</taxon>
        <taxon>Lactobacillales</taxon>
        <taxon>Lactobacillaceae</taxon>
        <taxon>Ligilactobacillus</taxon>
    </lineage>
</organism>
<evidence type="ECO:0000256" key="3">
    <source>
        <dbReference type="ARBA" id="ARBA00023125"/>
    </source>
</evidence>
<feature type="domain" description="HTH lysR-type" evidence="5">
    <location>
        <begin position="2"/>
        <end position="59"/>
    </location>
</feature>
<evidence type="ECO:0000256" key="4">
    <source>
        <dbReference type="ARBA" id="ARBA00023163"/>
    </source>
</evidence>
<dbReference type="PANTHER" id="PTHR30346">
    <property type="entry name" value="TRANSCRIPTIONAL DUAL REGULATOR HCAR-RELATED"/>
    <property type="match status" value="1"/>
</dbReference>
<evidence type="ECO:0000313" key="6">
    <source>
        <dbReference type="EMBL" id="AOO73852.1"/>
    </source>
</evidence>
<dbReference type="GO" id="GO:0032993">
    <property type="term" value="C:protein-DNA complex"/>
    <property type="evidence" value="ECO:0007669"/>
    <property type="project" value="TreeGrafter"/>
</dbReference>
<dbReference type="Pfam" id="PF03466">
    <property type="entry name" value="LysR_substrate"/>
    <property type="match status" value="1"/>
</dbReference>
<evidence type="ECO:0000313" key="7">
    <source>
        <dbReference type="Proteomes" id="UP000094723"/>
    </source>
</evidence>
<accession>A0A1D7TSA5</accession>
<dbReference type="PRINTS" id="PR00039">
    <property type="entry name" value="HTHLYSR"/>
</dbReference>
<sequence>MIDNYLLEELVAFSEHKTLAAAAEYLNVTQPTLTRGMQKIENELQVTLFNRQKNRIILTDVGKVAAIEAKKVLTSNQNFIQTVQNYANQVNIINVGSTIPGPKIAIESLKLTNANIASDLIKPDNIEQLLNSYNFDLIFSTHEIFSDSLESLYLGKEKLAVRIDKFHPLASQKTVTFKELHGLSFLVVNDIGIWRDIIQDYIPEAKFLYQENLAALSELTQYSKFPVFRTNLSSLRINDDDDDGRRLIPISDEKATVEIYVCYLKNKRHDLQAILDEVSEIFSKNLPN</sequence>
<dbReference type="Gene3D" id="3.40.190.290">
    <property type="match status" value="1"/>
</dbReference>
<dbReference type="PANTHER" id="PTHR30346:SF0">
    <property type="entry name" value="HCA OPERON TRANSCRIPTIONAL ACTIVATOR HCAR"/>
    <property type="match status" value="1"/>
</dbReference>
<evidence type="ECO:0000259" key="5">
    <source>
        <dbReference type="PROSITE" id="PS50931"/>
    </source>
</evidence>
<dbReference type="Proteomes" id="UP000094723">
    <property type="component" value="Chromosome"/>
</dbReference>
<comment type="similarity">
    <text evidence="1">Belongs to the LysR transcriptional regulatory family.</text>
</comment>
<dbReference type="RefSeq" id="WP_069469250.1">
    <property type="nucleotide sequence ID" value="NZ_CP017107.1"/>
</dbReference>
<dbReference type="SUPFAM" id="SSF53850">
    <property type="entry name" value="Periplasmic binding protein-like II"/>
    <property type="match status" value="1"/>
</dbReference>
<dbReference type="GO" id="GO:0003700">
    <property type="term" value="F:DNA-binding transcription factor activity"/>
    <property type="evidence" value="ECO:0007669"/>
    <property type="project" value="InterPro"/>
</dbReference>
<dbReference type="SUPFAM" id="SSF46785">
    <property type="entry name" value="Winged helix' DNA-binding domain"/>
    <property type="match status" value="1"/>
</dbReference>
<evidence type="ECO:0000256" key="2">
    <source>
        <dbReference type="ARBA" id="ARBA00023015"/>
    </source>
</evidence>
<dbReference type="InterPro" id="IPR036390">
    <property type="entry name" value="WH_DNA-bd_sf"/>
</dbReference>
<proteinExistence type="inferred from homology"/>
<dbReference type="Gene3D" id="1.10.10.10">
    <property type="entry name" value="Winged helix-like DNA-binding domain superfamily/Winged helix DNA-binding domain"/>
    <property type="match status" value="1"/>
</dbReference>
<dbReference type="EMBL" id="CP017107">
    <property type="protein sequence ID" value="AOO73852.1"/>
    <property type="molecule type" value="Genomic_DNA"/>
</dbReference>
<dbReference type="AlphaFoldDB" id="A0A1D7TSA5"/>
<protein>
    <recommendedName>
        <fullName evidence="5">HTH lysR-type domain-containing protein</fullName>
    </recommendedName>
</protein>
<dbReference type="CDD" id="cd05466">
    <property type="entry name" value="PBP2_LTTR_substrate"/>
    <property type="match status" value="1"/>
</dbReference>
<dbReference type="GO" id="GO:0003677">
    <property type="term" value="F:DNA binding"/>
    <property type="evidence" value="ECO:0007669"/>
    <property type="project" value="UniProtKB-KW"/>
</dbReference>
<evidence type="ECO:0000256" key="1">
    <source>
        <dbReference type="ARBA" id="ARBA00009437"/>
    </source>
</evidence>
<dbReference type="InterPro" id="IPR000847">
    <property type="entry name" value="LysR_HTH_N"/>
</dbReference>
<dbReference type="Pfam" id="PF00126">
    <property type="entry name" value="HTH_1"/>
    <property type="match status" value="1"/>
</dbReference>
<dbReference type="InterPro" id="IPR036388">
    <property type="entry name" value="WH-like_DNA-bd_sf"/>
</dbReference>